<dbReference type="Pfam" id="PF07992">
    <property type="entry name" value="Pyr_redox_2"/>
    <property type="match status" value="1"/>
</dbReference>
<dbReference type="SUPFAM" id="SSF54928">
    <property type="entry name" value="RNA-binding domain, RBD"/>
    <property type="match status" value="2"/>
</dbReference>
<dbReference type="GO" id="GO:0003723">
    <property type="term" value="F:RNA binding"/>
    <property type="evidence" value="ECO:0007669"/>
    <property type="project" value="UniProtKB-UniRule"/>
</dbReference>
<keyword evidence="8" id="KW-1133">Transmembrane helix</keyword>
<keyword evidence="8" id="KW-0812">Transmembrane</keyword>
<feature type="domain" description="RRM" evidence="9">
    <location>
        <begin position="874"/>
        <end position="952"/>
    </location>
</feature>
<organism evidence="11 12">
    <name type="scientific">Pichia inconspicua</name>
    <dbReference type="NCBI Taxonomy" id="52247"/>
    <lineage>
        <taxon>Eukaryota</taxon>
        <taxon>Fungi</taxon>
        <taxon>Dikarya</taxon>
        <taxon>Ascomycota</taxon>
        <taxon>Saccharomycotina</taxon>
        <taxon>Pichiomycetes</taxon>
        <taxon>Pichiales</taxon>
        <taxon>Pichiaceae</taxon>
        <taxon>Pichia</taxon>
    </lineage>
</organism>
<dbReference type="InterPro" id="IPR002048">
    <property type="entry name" value="EF_hand_dom"/>
</dbReference>
<gene>
    <name evidence="11" type="ORF">CANINC_002761</name>
</gene>
<feature type="domain" description="RRM" evidence="9">
    <location>
        <begin position="962"/>
        <end position="1034"/>
    </location>
</feature>
<evidence type="ECO:0000256" key="8">
    <source>
        <dbReference type="SAM" id="Phobius"/>
    </source>
</evidence>
<dbReference type="Gene3D" id="3.30.70.330">
    <property type="match status" value="3"/>
</dbReference>
<feature type="domain" description="RRM" evidence="9">
    <location>
        <begin position="1084"/>
        <end position="1160"/>
    </location>
</feature>
<dbReference type="InterPro" id="IPR035979">
    <property type="entry name" value="RBD_domain_sf"/>
</dbReference>
<comment type="caution">
    <text evidence="11">The sequence shown here is derived from an EMBL/GenBank/DDBJ whole genome shotgun (WGS) entry which is preliminary data.</text>
</comment>
<dbReference type="Proteomes" id="UP000307173">
    <property type="component" value="Unassembled WGS sequence"/>
</dbReference>
<protein>
    <recommendedName>
        <fullName evidence="13">NADH:ubiquinone reductase (non-electrogenic)</fullName>
    </recommendedName>
</protein>
<dbReference type="Gene3D" id="3.50.50.100">
    <property type="match status" value="2"/>
</dbReference>
<evidence type="ECO:0000256" key="5">
    <source>
        <dbReference type="ARBA" id="ARBA00023027"/>
    </source>
</evidence>
<keyword evidence="4" id="KW-0560">Oxidoreductase</keyword>
<sequence length="1447" mass="164521">QFSKSSSPGFSKFLHRNTAFGNGNTKDEIYKATRSYSDVIKRPFVFFFKICGAVSGTFIISLATIFLYDYTTYTPEPIPDNLLVPYDSINPITGGPDNLPILKHALDSYDSDSKIVESTKKKLVILGCGWGSVSLLGQLNKDDYDVTVISPTNYFLFTPLLPSAIVGTLDIKSLMESIRYLLNRIDGHYIQAKAEKVEFNEKLVKVEDCASGNKFYVPYDKLVVAVGSTSNTHGVKGLEHTFQLKTAHDALKIKNKLFENLEKACLPTTSDSERKKLLSFVVCGGGPTGVEMAAEIYDLLNEDMPRLYPKILRQEVSIHIIQSRSHILNTYDEAISEYAMNRFKNDNIDLLVDSRVKEILPDRVVFTQKELDGTKSDKEIEYGLCLWSTGIGLNNLTHQLAKDLQPYQKNRRALETDSHLRVIGTPMGEVYAIGDCSTVKTDFVLHLEDYVRNFIISNNARQLNPKTDIVTDKDIEDFKVTTAQLRALCIEMKKHNPLASEPLSLAQNLVSKYDTKNDGYLRFDQLQKLFREVDSNVTSLPATAQRANQQGIYLGKKFTKFARLEAALENNEIFNGDIDDAIYKPFKYNHLGSLAYLGNSAVFDFSEGHHLFGGLVAMYLWRSVYFAESVSLRTRAMIMHVNQNKQDENIADQTYVESNGVHKSLRYITTKWLGRDDKNNIESNLNRSSKSKISELEDQVDSINPQEMETMLADQSTTDINKLEDGTNLIGENSNQVEQESASPERRRRRRALNTVRSYFDRNKSQEKFRAENSDCSLVSIDAHDIEAMLSQNTDDFAEREILTPAIALNERLTEVGAINSFEAQKIAEEGDDDDESDSEISSDAITISKPKASPLATTLKSTNTVSNNQIKLVSLFVGDLSPDVNETELYLYFSNYPGLISVKIPLDTVRNVSLEYGYVNFDNQENASIATEGLNYTSLKGSEIRIMPSVRDKTQRESLGANLFFSNLSPNLSSRIMYDRFKAFGKILSCKYNPEKRTCFISFYEKLKAYRICKQFNQTEMDGNSIGVSVHISKKERETFQCKNASSKLAGTSNTFSEKLKSNLSNYSQTTGSTKEEESSTQYSIFMRNLPLYLDDTVIRNLVEPYGTVKSILTRKVPQKNGSWSLITMTNLNAVEKTIQNLNALEIEGKQLFVTRAIPREEKDYAKKETGKKKRLKLLVSDIDMEKDKQLLEDWCKTSPSIRSAEFFTNSVRGETSLNKRLNGYGYIELTDEIYADSLVQRISKLGISSYKIKIDLATTELSDVERFPYVMNRPLISQPQQHKYNPNVVSFSYVDPSKMFQIANFQNFMNSNKMNYYQKLENYNKTKLKTRDQFDEHKFQQLTEKQNEVYHIMWEICARLITSVLWNGNYYGGCSHTNSILSKSRVTSLTDHLIKFFWNNNFEDFYNFLKENQTDESGKVLYSANPLLSHQINESAMYLGIIPKQ</sequence>
<feature type="compositionally biased region" description="Polar residues" evidence="7">
    <location>
        <begin position="730"/>
        <end position="742"/>
    </location>
</feature>
<evidence type="ECO:0000256" key="3">
    <source>
        <dbReference type="ARBA" id="ARBA00022827"/>
    </source>
</evidence>
<evidence type="ECO:0000259" key="9">
    <source>
        <dbReference type="PROSITE" id="PS50102"/>
    </source>
</evidence>
<dbReference type="Pfam" id="PF22366">
    <property type="entry name" value="NDH2_C"/>
    <property type="match status" value="1"/>
</dbReference>
<feature type="transmembrane region" description="Helical" evidence="8">
    <location>
        <begin position="44"/>
        <end position="68"/>
    </location>
</feature>
<name>A0A4T0X0D8_9ASCO</name>
<dbReference type="GO" id="GO:0005739">
    <property type="term" value="C:mitochondrion"/>
    <property type="evidence" value="ECO:0007669"/>
    <property type="project" value="TreeGrafter"/>
</dbReference>
<dbReference type="InterPro" id="IPR036188">
    <property type="entry name" value="FAD/NAD-bd_sf"/>
</dbReference>
<dbReference type="GO" id="GO:0005509">
    <property type="term" value="F:calcium ion binding"/>
    <property type="evidence" value="ECO:0007669"/>
    <property type="project" value="InterPro"/>
</dbReference>
<evidence type="ECO:0000256" key="4">
    <source>
        <dbReference type="ARBA" id="ARBA00023002"/>
    </source>
</evidence>
<dbReference type="InterPro" id="IPR000504">
    <property type="entry name" value="RRM_dom"/>
</dbReference>
<keyword evidence="8" id="KW-0472">Membrane</keyword>
<evidence type="ECO:0000313" key="11">
    <source>
        <dbReference type="EMBL" id="TID27120.1"/>
    </source>
</evidence>
<evidence type="ECO:0000256" key="2">
    <source>
        <dbReference type="ARBA" id="ARBA00022630"/>
    </source>
</evidence>
<dbReference type="GO" id="GO:0003954">
    <property type="term" value="F:NADH dehydrogenase activity"/>
    <property type="evidence" value="ECO:0007669"/>
    <property type="project" value="InterPro"/>
</dbReference>
<dbReference type="PANTHER" id="PTHR43706">
    <property type="entry name" value="NADH DEHYDROGENASE"/>
    <property type="match status" value="1"/>
</dbReference>
<dbReference type="InterPro" id="IPR045024">
    <property type="entry name" value="NDH-2"/>
</dbReference>
<evidence type="ECO:0000313" key="12">
    <source>
        <dbReference type="Proteomes" id="UP000307173"/>
    </source>
</evidence>
<dbReference type="InterPro" id="IPR054585">
    <property type="entry name" value="NDH2-like_C"/>
</dbReference>
<feature type="non-terminal residue" evidence="11">
    <location>
        <position position="1"/>
    </location>
</feature>
<evidence type="ECO:0008006" key="13">
    <source>
        <dbReference type="Google" id="ProtNLM"/>
    </source>
</evidence>
<dbReference type="PROSITE" id="PS50222">
    <property type="entry name" value="EF_HAND_2"/>
    <property type="match status" value="1"/>
</dbReference>
<keyword evidence="12" id="KW-1185">Reference proteome</keyword>
<keyword evidence="3" id="KW-0274">FAD</keyword>
<feature type="domain" description="EF-hand" evidence="10">
    <location>
        <begin position="501"/>
        <end position="536"/>
    </location>
</feature>
<reference evidence="11 12" key="1">
    <citation type="journal article" date="2019" name="Front. Genet.">
        <title>Whole-Genome Sequencing of the Opportunistic Yeast Pathogen Candida inconspicua Uncovers Its Hybrid Origin.</title>
        <authorList>
            <person name="Mixao V."/>
            <person name="Hansen A.P."/>
            <person name="Saus E."/>
            <person name="Boekhout T."/>
            <person name="Lass-Florl C."/>
            <person name="Gabaldon T."/>
        </authorList>
    </citation>
    <scope>NUCLEOTIDE SEQUENCE [LARGE SCALE GENOMIC DNA]</scope>
    <source>
        <strain evidence="11 12">CBS 180</strain>
    </source>
</reference>
<dbReference type="InterPro" id="IPR012677">
    <property type="entry name" value="Nucleotide-bd_a/b_plait_sf"/>
</dbReference>
<accession>A0A4T0X0D8</accession>
<dbReference type="SMART" id="SM00360">
    <property type="entry name" value="RRM"/>
    <property type="match status" value="4"/>
</dbReference>
<evidence type="ECO:0000256" key="6">
    <source>
        <dbReference type="PROSITE-ProRule" id="PRU00176"/>
    </source>
</evidence>
<dbReference type="PROSITE" id="PS50102">
    <property type="entry name" value="RRM"/>
    <property type="match status" value="3"/>
</dbReference>
<proteinExistence type="inferred from homology"/>
<evidence type="ECO:0000259" key="10">
    <source>
        <dbReference type="PROSITE" id="PS50222"/>
    </source>
</evidence>
<dbReference type="InterPro" id="IPR023753">
    <property type="entry name" value="FAD/NAD-binding_dom"/>
</dbReference>
<feature type="region of interest" description="Disordered" evidence="7">
    <location>
        <begin position="726"/>
        <end position="750"/>
    </location>
</feature>
<dbReference type="OrthoDB" id="5376590at2759"/>
<comment type="similarity">
    <text evidence="1">Belongs to the NADH dehydrogenase family.</text>
</comment>
<dbReference type="SUPFAM" id="SSF51905">
    <property type="entry name" value="FAD/NAD(P)-binding domain"/>
    <property type="match status" value="2"/>
</dbReference>
<evidence type="ECO:0000256" key="1">
    <source>
        <dbReference type="ARBA" id="ARBA00005272"/>
    </source>
</evidence>
<dbReference type="Pfam" id="PF00076">
    <property type="entry name" value="RRM_1"/>
    <property type="match status" value="3"/>
</dbReference>
<keyword evidence="6" id="KW-0694">RNA-binding</keyword>
<keyword evidence="2" id="KW-0285">Flavoprotein</keyword>
<dbReference type="EMBL" id="SELW01000450">
    <property type="protein sequence ID" value="TID27120.1"/>
    <property type="molecule type" value="Genomic_DNA"/>
</dbReference>
<evidence type="ECO:0000256" key="7">
    <source>
        <dbReference type="SAM" id="MobiDB-lite"/>
    </source>
</evidence>
<keyword evidence="5" id="KW-0520">NAD</keyword>
<dbReference type="STRING" id="52247.A0A4T0X0D8"/>
<dbReference type="PANTHER" id="PTHR43706:SF50">
    <property type="entry name" value="NADH DEHYDROGENASE (UBIQUINONE)-RELATED"/>
    <property type="match status" value="1"/>
</dbReference>